<keyword evidence="2" id="KW-1185">Reference proteome</keyword>
<sequence>MARLSIGPFFDTAAISHLKELGPGAGVANLEDTVREQVIKTYCFGNGSANNVERDAQLLQQFHQVDQTVDRLEENFLFGPAWKLSGGESERCGRS</sequence>
<comment type="caution">
    <text evidence="1">The sequence shown here is derived from an EMBL/GenBank/DDBJ whole genome shotgun (WGS) entry which is preliminary data.</text>
</comment>
<proteinExistence type="predicted"/>
<dbReference type="AlphaFoldDB" id="A0A9P8BXE4"/>
<reference evidence="1" key="1">
    <citation type="submission" date="2021-06" db="EMBL/GenBank/DDBJ databases">
        <title>Genome Sequence of Mortierella hyaline Strain SCG-10, a Cold-Adapted, Nitrate-Reducing Fungus Isolated from Soil in Minnesota, USA.</title>
        <authorList>
            <person name="Aldossari N."/>
        </authorList>
    </citation>
    <scope>NUCLEOTIDE SEQUENCE</scope>
    <source>
        <strain evidence="1">SCG-10</strain>
    </source>
</reference>
<gene>
    <name evidence="1" type="ORF">KI688_006077</name>
</gene>
<organism evidence="1 2">
    <name type="scientific">Linnemannia hyalina</name>
    <dbReference type="NCBI Taxonomy" id="64524"/>
    <lineage>
        <taxon>Eukaryota</taxon>
        <taxon>Fungi</taxon>
        <taxon>Fungi incertae sedis</taxon>
        <taxon>Mucoromycota</taxon>
        <taxon>Mortierellomycotina</taxon>
        <taxon>Mortierellomycetes</taxon>
        <taxon>Mortierellales</taxon>
        <taxon>Mortierellaceae</taxon>
        <taxon>Linnemannia</taxon>
    </lineage>
</organism>
<accession>A0A9P8BXE4</accession>
<dbReference type="Proteomes" id="UP000707451">
    <property type="component" value="Unassembled WGS sequence"/>
</dbReference>
<dbReference type="EMBL" id="JAHRHY010000002">
    <property type="protein sequence ID" value="KAG9071860.1"/>
    <property type="molecule type" value="Genomic_DNA"/>
</dbReference>
<protein>
    <submittedName>
        <fullName evidence="1">Uncharacterized protein</fullName>
    </submittedName>
</protein>
<dbReference type="OrthoDB" id="270728at2759"/>
<evidence type="ECO:0000313" key="2">
    <source>
        <dbReference type="Proteomes" id="UP000707451"/>
    </source>
</evidence>
<evidence type="ECO:0000313" key="1">
    <source>
        <dbReference type="EMBL" id="KAG9071860.1"/>
    </source>
</evidence>
<name>A0A9P8BXE4_9FUNG</name>